<dbReference type="InterPro" id="IPR016024">
    <property type="entry name" value="ARM-type_fold"/>
</dbReference>
<keyword evidence="5 6" id="KW-0131">Cell cycle</keyword>
<dbReference type="PANTHER" id="PTHR21704:SF18">
    <property type="entry name" value="NIPPED-B-LIKE PROTEIN"/>
    <property type="match status" value="1"/>
</dbReference>
<evidence type="ECO:0000256" key="1">
    <source>
        <dbReference type="ARBA" id="ARBA00004123"/>
    </source>
</evidence>
<dbReference type="CDD" id="cd23958">
    <property type="entry name" value="SCC2"/>
    <property type="match status" value="1"/>
</dbReference>
<evidence type="ECO:0000256" key="2">
    <source>
        <dbReference type="ARBA" id="ARBA00009252"/>
    </source>
</evidence>
<evidence type="ECO:0000313" key="10">
    <source>
        <dbReference type="Proteomes" id="UP000469890"/>
    </source>
</evidence>
<dbReference type="EMBL" id="JAAECE010000011">
    <property type="protein sequence ID" value="KAF1796645.1"/>
    <property type="molecule type" value="Genomic_DNA"/>
</dbReference>
<dbReference type="GO" id="GO:0071169">
    <property type="term" value="P:establishment of protein localization to chromatin"/>
    <property type="evidence" value="ECO:0007669"/>
    <property type="project" value="TreeGrafter"/>
</dbReference>
<feature type="compositionally biased region" description="Basic and acidic residues" evidence="7">
    <location>
        <begin position="126"/>
        <end position="141"/>
    </location>
</feature>
<dbReference type="Pfam" id="PF12830">
    <property type="entry name" value="Nipped-B_C"/>
    <property type="match status" value="1"/>
</dbReference>
<organism evidence="9 10">
    <name type="scientific">Mucor circinelloides f. lusitanicus</name>
    <name type="common">Mucor racemosus var. lusitanicus</name>
    <dbReference type="NCBI Taxonomy" id="29924"/>
    <lineage>
        <taxon>Eukaryota</taxon>
        <taxon>Fungi</taxon>
        <taxon>Fungi incertae sedis</taxon>
        <taxon>Mucoromycota</taxon>
        <taxon>Mucoromycotina</taxon>
        <taxon>Mucoromycetes</taxon>
        <taxon>Mucorales</taxon>
        <taxon>Mucorineae</taxon>
        <taxon>Mucoraceae</taxon>
        <taxon>Mucor</taxon>
    </lineage>
</organism>
<dbReference type="GO" id="GO:1990414">
    <property type="term" value="P:replication-born double-strand break repair via sister chromatid exchange"/>
    <property type="evidence" value="ECO:0007669"/>
    <property type="project" value="TreeGrafter"/>
</dbReference>
<evidence type="ECO:0000256" key="7">
    <source>
        <dbReference type="SAM" id="MobiDB-lite"/>
    </source>
</evidence>
<evidence type="ECO:0000259" key="8">
    <source>
        <dbReference type="Pfam" id="PF12830"/>
    </source>
</evidence>
<dbReference type="InterPro" id="IPR026003">
    <property type="entry name" value="Cohesin_HEAT"/>
</dbReference>
<dbReference type="AlphaFoldDB" id="A0A8H4B7A7"/>
<dbReference type="Pfam" id="PF12765">
    <property type="entry name" value="Cohesin_HEAT"/>
    <property type="match status" value="1"/>
</dbReference>
<dbReference type="GO" id="GO:0140588">
    <property type="term" value="P:chromatin looping"/>
    <property type="evidence" value="ECO:0007669"/>
    <property type="project" value="InterPro"/>
</dbReference>
<evidence type="ECO:0000256" key="6">
    <source>
        <dbReference type="RuleBase" id="RU364107"/>
    </source>
</evidence>
<dbReference type="Gene3D" id="1.25.10.10">
    <property type="entry name" value="Leucine-rich Repeat Variant"/>
    <property type="match status" value="1"/>
</dbReference>
<keyword evidence="4 6" id="KW-0539">Nucleus</keyword>
<dbReference type="GO" id="GO:0034087">
    <property type="term" value="P:establishment of mitotic sister chromatid cohesion"/>
    <property type="evidence" value="ECO:0007669"/>
    <property type="project" value="TreeGrafter"/>
</dbReference>
<evidence type="ECO:0000256" key="3">
    <source>
        <dbReference type="ARBA" id="ARBA00022737"/>
    </source>
</evidence>
<dbReference type="GO" id="GO:0090694">
    <property type="term" value="C:Scc2-Scc4 cohesin loading complex"/>
    <property type="evidence" value="ECO:0007669"/>
    <property type="project" value="TreeGrafter"/>
</dbReference>
<dbReference type="Proteomes" id="UP000469890">
    <property type="component" value="Unassembled WGS sequence"/>
</dbReference>
<dbReference type="PANTHER" id="PTHR21704">
    <property type="entry name" value="NIPPED-B-LIKE PROTEIN DELANGIN SCC2-RELATED"/>
    <property type="match status" value="1"/>
</dbReference>
<dbReference type="GO" id="GO:0010468">
    <property type="term" value="P:regulation of gene expression"/>
    <property type="evidence" value="ECO:0007669"/>
    <property type="project" value="InterPro"/>
</dbReference>
<dbReference type="InterPro" id="IPR033031">
    <property type="entry name" value="Scc2/Nipped-B"/>
</dbReference>
<protein>
    <recommendedName>
        <fullName evidence="6">Sister chromatid cohesion protein</fullName>
    </recommendedName>
</protein>
<gene>
    <name evidence="9" type="ORF">FB192DRAFT_1291793</name>
</gene>
<feature type="region of interest" description="Disordered" evidence="7">
    <location>
        <begin position="124"/>
        <end position="145"/>
    </location>
</feature>
<feature type="domain" description="Sister chromatid cohesion C-terminal" evidence="8">
    <location>
        <begin position="746"/>
        <end position="931"/>
    </location>
</feature>
<accession>A0A8H4B7A7</accession>
<comment type="subcellular location">
    <subcellularLocation>
        <location evidence="1 6">Nucleus</location>
    </subcellularLocation>
</comment>
<dbReference type="InterPro" id="IPR024986">
    <property type="entry name" value="Nipped-B_C"/>
</dbReference>
<sequence>MTLLAEDRSDQFLKSLAIEWLGIICSKIKTGYNRLSGDFKTYTPEWICELNDTLAIKVDKDTPIQSLALLDQCRKKLLDHVVAERVNPNVIQFYLCNWGFIESVVWTKANKGWEIQQKKRVKKTAKAVDKTPTDDTEKKNDDDLDDLDEDITMAETTTTAETTETMDTDATWPKENALLLGDTCKFYWLSCLGIDYPFPHHDTETKQYEFPEMSRSDYMLLTELLASRQTLYTSYNFILSEILLCLDKDAVVYRTKALKAIGKIASEVPEIMDDTRIRASVVQRIHDGSPSVRDAAVDVVAKYLGRLDHVPLKLYEVVSARIMDTAVTVRKRLVKLLRELYFKLTDRDIKIDVASKLILRIGDNEVTISQLSLKATQEILFLPFKEIEKDGNDYMGYSYANSPKERKRKITDLTLVITGAVSRLDPSVSAQNIALSQIIQKTIEGADEKALIWYERAFQWIVDSLFGRMIKLEEEDDSTEFNNCLATAEWIKARYVLSIYRDVLPQMKYHDPEFVSSVERILMQLLSRCPLDLITDGISCLCVIVDTISFRYNILIKMLGSCISKLRHIQHIIANGHVDQDSSFAGVLKMILMCGLLCQNFEFDKKREQQPKQMEALNLVYKGDICTLVFDVLQFFTGEFMDDLSDQGMSMRMTALQGLGYFFASHPTYMISAASTALMDKIFEEGTIELKTQLMRVYQEFLSAEEKRIDKREGSSTGSVMYTKDIDINTLLGDTEEYAELGVNGSLMQRYLKKILKCALAESEDLRYAAFEVVSAIIHQGLAHPVLCMPAIVAAETSPDLILRNKAFYLHKYAHDKYGSLLYSQMNEYLSTSYQYQKILYGSQVQGYGKRGGDAKMDAVLGVTFSVMKDKKKARFDFFSALIKPFSFDLKTTTADEIDIDYLKYLAENVVSLDLSTTEEVLHMVYIMDRILMTLGADLLSYVHFLKKQGIVVPSEDEQDEDDIDTDFTLAAKLSLALCILMYMKNLLVELYDIPDE</sequence>
<keyword evidence="3 6" id="KW-0677">Repeat</keyword>
<evidence type="ECO:0000256" key="4">
    <source>
        <dbReference type="ARBA" id="ARBA00023242"/>
    </source>
</evidence>
<evidence type="ECO:0000256" key="5">
    <source>
        <dbReference type="ARBA" id="ARBA00023306"/>
    </source>
</evidence>
<proteinExistence type="inferred from homology"/>
<comment type="similarity">
    <text evidence="2 6">Belongs to the SCC2/Nipped-B family.</text>
</comment>
<name>A0A8H4B7A7_MUCCL</name>
<dbReference type="InterPro" id="IPR011989">
    <property type="entry name" value="ARM-like"/>
</dbReference>
<dbReference type="GO" id="GO:0061775">
    <property type="term" value="F:cohesin loader activity"/>
    <property type="evidence" value="ECO:0007669"/>
    <property type="project" value="InterPro"/>
</dbReference>
<dbReference type="GO" id="GO:0003682">
    <property type="term" value="F:chromatin binding"/>
    <property type="evidence" value="ECO:0007669"/>
    <property type="project" value="TreeGrafter"/>
</dbReference>
<comment type="caution">
    <text evidence="9">The sequence shown here is derived from an EMBL/GenBank/DDBJ whole genome shotgun (WGS) entry which is preliminary data.</text>
</comment>
<reference evidence="9 10" key="1">
    <citation type="submission" date="2019-09" db="EMBL/GenBank/DDBJ databases">
        <authorList>
            <consortium name="DOE Joint Genome Institute"/>
            <person name="Mondo S.J."/>
            <person name="Navarro-Mendoza M.I."/>
            <person name="Perez-Arques C."/>
            <person name="Panchal S."/>
            <person name="Nicolas F.E."/>
            <person name="Ganguly P."/>
            <person name="Pangilinan J."/>
            <person name="Grigoriev I."/>
            <person name="Heitman J."/>
            <person name="Sanya K."/>
            <person name="Garre V."/>
        </authorList>
    </citation>
    <scope>NUCLEOTIDE SEQUENCE [LARGE SCALE GENOMIC DNA]</scope>
    <source>
        <strain evidence="9 10">MU402</strain>
    </source>
</reference>
<dbReference type="SUPFAM" id="SSF48371">
    <property type="entry name" value="ARM repeat"/>
    <property type="match status" value="1"/>
</dbReference>
<evidence type="ECO:0000313" key="9">
    <source>
        <dbReference type="EMBL" id="KAF1796645.1"/>
    </source>
</evidence>